<keyword evidence="3" id="KW-1185">Reference proteome</keyword>
<evidence type="ECO:0000313" key="3">
    <source>
        <dbReference type="Proteomes" id="UP000003947"/>
    </source>
</evidence>
<gene>
    <name evidence="2" type="ORF">MicloDRAFT_00005650</name>
</gene>
<dbReference type="PATRIC" id="fig|864069.3.peg.621"/>
<reference evidence="2 3" key="1">
    <citation type="submission" date="2012-02" db="EMBL/GenBank/DDBJ databases">
        <title>Improved High-Quality Draft sequence of Microvirga sp. WSM3557.</title>
        <authorList>
            <consortium name="US DOE Joint Genome Institute"/>
            <person name="Lucas S."/>
            <person name="Han J."/>
            <person name="Lapidus A."/>
            <person name="Cheng J.-F."/>
            <person name="Goodwin L."/>
            <person name="Pitluck S."/>
            <person name="Peters L."/>
            <person name="Zhang X."/>
            <person name="Detter J.C."/>
            <person name="Han C."/>
            <person name="Tapia R."/>
            <person name="Land M."/>
            <person name="Hauser L."/>
            <person name="Kyrpides N."/>
            <person name="Ivanova N."/>
            <person name="Pagani I."/>
            <person name="Brau L."/>
            <person name="Yates R."/>
            <person name="O'Hara G."/>
            <person name="Rui T."/>
            <person name="Howieson J."/>
            <person name="Reeve W."/>
            <person name="Woyke T."/>
        </authorList>
    </citation>
    <scope>NUCLEOTIDE SEQUENCE [LARGE SCALE GENOMIC DNA]</scope>
    <source>
        <strain evidence="2 3">WSM3557</strain>
    </source>
</reference>
<dbReference type="AlphaFoldDB" id="I4Z370"/>
<protein>
    <submittedName>
        <fullName evidence="2">Uncharacterized protein</fullName>
    </submittedName>
</protein>
<evidence type="ECO:0000256" key="1">
    <source>
        <dbReference type="SAM" id="MobiDB-lite"/>
    </source>
</evidence>
<feature type="region of interest" description="Disordered" evidence="1">
    <location>
        <begin position="107"/>
        <end position="132"/>
    </location>
</feature>
<organism evidence="2 3">
    <name type="scientific">Microvirga lotononidis</name>
    <dbReference type="NCBI Taxonomy" id="864069"/>
    <lineage>
        <taxon>Bacteria</taxon>
        <taxon>Pseudomonadati</taxon>
        <taxon>Pseudomonadota</taxon>
        <taxon>Alphaproteobacteria</taxon>
        <taxon>Hyphomicrobiales</taxon>
        <taxon>Methylobacteriaceae</taxon>
        <taxon>Microvirga</taxon>
    </lineage>
</organism>
<dbReference type="HOGENOM" id="CLU_1353362_0_0_5"/>
<dbReference type="Proteomes" id="UP000003947">
    <property type="component" value="Unassembled WGS sequence"/>
</dbReference>
<sequence>MVALFWRRRTSGSERSEESNALLQRKAPSQRAERLKHRVEACRCFVRAVDFVARRIGPLQPPMRPPCLANGPTCMASRGRLYANVTGRPPPTDLVETIGGNGCRTVSDRGHGHGTPVRRTKAQASARGGTYRPAASEIVGPCSPHASQRQDVNGTSLLRSRAASANDNRERDGPSQAMSSALRVILDETWRACDVRPCLQDR</sequence>
<evidence type="ECO:0000313" key="2">
    <source>
        <dbReference type="EMBL" id="EIM30662.1"/>
    </source>
</evidence>
<accession>I4Z370</accession>
<proteinExistence type="predicted"/>
<dbReference type="EMBL" id="JH660636">
    <property type="protein sequence ID" value="EIM30662.1"/>
    <property type="molecule type" value="Genomic_DNA"/>
</dbReference>
<dbReference type="STRING" id="864069.MicloDRAFT_00005650"/>
<name>I4Z370_9HYPH</name>